<keyword evidence="2" id="KW-1185">Reference proteome</keyword>
<reference evidence="1" key="1">
    <citation type="journal article" date="2020" name="Stud. Mycol.">
        <title>101 Dothideomycetes genomes: a test case for predicting lifestyles and emergence of pathogens.</title>
        <authorList>
            <person name="Haridas S."/>
            <person name="Albert R."/>
            <person name="Binder M."/>
            <person name="Bloem J."/>
            <person name="Labutti K."/>
            <person name="Salamov A."/>
            <person name="Andreopoulos B."/>
            <person name="Baker S."/>
            <person name="Barry K."/>
            <person name="Bills G."/>
            <person name="Bluhm B."/>
            <person name="Cannon C."/>
            <person name="Castanera R."/>
            <person name="Culley D."/>
            <person name="Daum C."/>
            <person name="Ezra D."/>
            <person name="Gonzalez J."/>
            <person name="Henrissat B."/>
            <person name="Kuo A."/>
            <person name="Liang C."/>
            <person name="Lipzen A."/>
            <person name="Lutzoni F."/>
            <person name="Magnuson J."/>
            <person name="Mondo S."/>
            <person name="Nolan M."/>
            <person name="Ohm R."/>
            <person name="Pangilinan J."/>
            <person name="Park H.-J."/>
            <person name="Ramirez L."/>
            <person name="Alfaro M."/>
            <person name="Sun H."/>
            <person name="Tritt A."/>
            <person name="Yoshinaga Y."/>
            <person name="Zwiers L.-H."/>
            <person name="Turgeon B."/>
            <person name="Goodwin S."/>
            <person name="Spatafora J."/>
            <person name="Crous P."/>
            <person name="Grigoriev I."/>
        </authorList>
    </citation>
    <scope>NUCLEOTIDE SEQUENCE</scope>
    <source>
        <strain evidence="1">CBS 113818</strain>
    </source>
</reference>
<accession>A0A6A6ZHM3</accession>
<name>A0A6A6ZHM3_9PLEO</name>
<dbReference type="EMBL" id="MU006241">
    <property type="protein sequence ID" value="KAF2820233.1"/>
    <property type="molecule type" value="Genomic_DNA"/>
</dbReference>
<dbReference type="Proteomes" id="UP000799424">
    <property type="component" value="Unassembled WGS sequence"/>
</dbReference>
<evidence type="ECO:0000313" key="2">
    <source>
        <dbReference type="Proteomes" id="UP000799424"/>
    </source>
</evidence>
<gene>
    <name evidence="1" type="ORF">CC86DRAFT_118560</name>
</gene>
<dbReference type="AlphaFoldDB" id="A0A6A6ZHM3"/>
<evidence type="ECO:0000313" key="1">
    <source>
        <dbReference type="EMBL" id="KAF2820233.1"/>
    </source>
</evidence>
<sequence>MDSQSRRRFVLRFRLLQSVMPLFAEAAYQKQKTAKRLSSLRAFGTAVLTPCLFLDLEVCDPTLLSQQGENLLKEALECLQLIVQENVPEKEHVRAQFPLLETIRSRLRTTTVEELALEMICTEPTDPGRRS</sequence>
<organism evidence="1 2">
    <name type="scientific">Ophiobolus disseminans</name>
    <dbReference type="NCBI Taxonomy" id="1469910"/>
    <lineage>
        <taxon>Eukaryota</taxon>
        <taxon>Fungi</taxon>
        <taxon>Dikarya</taxon>
        <taxon>Ascomycota</taxon>
        <taxon>Pezizomycotina</taxon>
        <taxon>Dothideomycetes</taxon>
        <taxon>Pleosporomycetidae</taxon>
        <taxon>Pleosporales</taxon>
        <taxon>Pleosporineae</taxon>
        <taxon>Phaeosphaeriaceae</taxon>
        <taxon>Ophiobolus</taxon>
    </lineage>
</organism>
<proteinExistence type="predicted"/>
<protein>
    <submittedName>
        <fullName evidence="1">Uncharacterized protein</fullName>
    </submittedName>
</protein>